<accession>A0A1L9QSK6</accession>
<dbReference type="GO" id="GO:0046813">
    <property type="term" value="P:receptor-mediated virion attachment to host cell"/>
    <property type="evidence" value="ECO:0007669"/>
    <property type="project" value="TreeGrafter"/>
</dbReference>
<protein>
    <submittedName>
        <fullName evidence="4">Uncharacterized protein</fullName>
    </submittedName>
</protein>
<gene>
    <name evidence="4" type="ORF">BI308_09990</name>
</gene>
<dbReference type="InterPro" id="IPR019734">
    <property type="entry name" value="TPR_rpt"/>
</dbReference>
<name>A0A1L9QSK6_9CYAN</name>
<evidence type="ECO:0000256" key="2">
    <source>
        <dbReference type="ARBA" id="ARBA00022803"/>
    </source>
</evidence>
<sequence length="258" mass="29914">MSQMSQTALDLAIEGETCRLRKDYRKAISFFRQAIRKNDKYAWAYAHLGSAQLNRHGREVPSQDARENLEIAIALRQDHYPWAIAKLGQYWFESGNYPKAIEEYTKALKQSPGYSWALAHRGWAYYRDSQYEPAYRDFTAAIQNTDNEYAFAYAMRAATSGKIISQKESKIPEMRSDTEKLEAYKFILEKYHSVTADILQAIFLNKNIYDRTRTSLDLSRFTNDMKTRGIAVGSHQFSLRFLEEVRAIEDAARSQKTP</sequence>
<dbReference type="PANTHER" id="PTHR44858">
    <property type="entry name" value="TETRATRICOPEPTIDE REPEAT PROTEIN 6"/>
    <property type="match status" value="1"/>
</dbReference>
<dbReference type="Proteomes" id="UP000183940">
    <property type="component" value="Unassembled WGS sequence"/>
</dbReference>
<dbReference type="EMBL" id="MLAW01000014">
    <property type="protein sequence ID" value="OJJ25648.1"/>
    <property type="molecule type" value="Genomic_DNA"/>
</dbReference>
<reference evidence="4" key="1">
    <citation type="submission" date="2016-10" db="EMBL/GenBank/DDBJ databases">
        <title>CRISPR-Cas defence system in Roseofilum reptotaenium: evidence of a bacteriophage-cyanobacterium arms race in the coral black band disease.</title>
        <authorList>
            <person name="Buerger P."/>
            <person name="Wood-Charlson E.M."/>
            <person name="Weynberg K.D."/>
            <person name="Willis B."/>
            <person name="Van Oppen M.J."/>
        </authorList>
    </citation>
    <scope>NUCLEOTIDE SEQUENCE [LARGE SCALE GENOMIC DNA]</scope>
    <source>
        <strain evidence="4">AO1-A</strain>
    </source>
</reference>
<keyword evidence="2 3" id="KW-0802">TPR repeat</keyword>
<evidence type="ECO:0000256" key="3">
    <source>
        <dbReference type="PROSITE-ProRule" id="PRU00339"/>
    </source>
</evidence>
<comment type="caution">
    <text evidence="4">The sequence shown here is derived from an EMBL/GenBank/DDBJ whole genome shotgun (WGS) entry which is preliminary data.</text>
</comment>
<dbReference type="GO" id="GO:0009279">
    <property type="term" value="C:cell outer membrane"/>
    <property type="evidence" value="ECO:0007669"/>
    <property type="project" value="TreeGrafter"/>
</dbReference>
<keyword evidence="1" id="KW-0677">Repeat</keyword>
<feature type="repeat" description="TPR" evidence="3">
    <location>
        <begin position="81"/>
        <end position="114"/>
    </location>
</feature>
<evidence type="ECO:0000313" key="5">
    <source>
        <dbReference type="Proteomes" id="UP000183940"/>
    </source>
</evidence>
<dbReference type="Gene3D" id="1.25.40.10">
    <property type="entry name" value="Tetratricopeptide repeat domain"/>
    <property type="match status" value="2"/>
</dbReference>
<proteinExistence type="predicted"/>
<evidence type="ECO:0000256" key="1">
    <source>
        <dbReference type="ARBA" id="ARBA00022737"/>
    </source>
</evidence>
<evidence type="ECO:0000313" key="4">
    <source>
        <dbReference type="EMBL" id="OJJ25648.1"/>
    </source>
</evidence>
<dbReference type="Pfam" id="PF13414">
    <property type="entry name" value="TPR_11"/>
    <property type="match status" value="1"/>
</dbReference>
<dbReference type="AlphaFoldDB" id="A0A1L9QSK6"/>
<dbReference type="PANTHER" id="PTHR44858:SF1">
    <property type="entry name" value="UDP-N-ACETYLGLUCOSAMINE--PEPTIDE N-ACETYLGLUCOSAMINYLTRANSFERASE SPINDLY-RELATED"/>
    <property type="match status" value="1"/>
</dbReference>
<dbReference type="SUPFAM" id="SSF48452">
    <property type="entry name" value="TPR-like"/>
    <property type="match status" value="1"/>
</dbReference>
<dbReference type="InterPro" id="IPR011990">
    <property type="entry name" value="TPR-like_helical_dom_sf"/>
</dbReference>
<dbReference type="STRING" id="1925591.BI308_09990"/>
<dbReference type="InterPro" id="IPR050498">
    <property type="entry name" value="Ycf3"/>
</dbReference>
<organism evidence="4 5">
    <name type="scientific">Roseofilum reptotaenium AO1-A</name>
    <dbReference type="NCBI Taxonomy" id="1925591"/>
    <lineage>
        <taxon>Bacteria</taxon>
        <taxon>Bacillati</taxon>
        <taxon>Cyanobacteriota</taxon>
        <taxon>Cyanophyceae</taxon>
        <taxon>Desertifilales</taxon>
        <taxon>Desertifilaceae</taxon>
        <taxon>Roseofilum</taxon>
    </lineage>
</organism>
<dbReference type="SMART" id="SM00028">
    <property type="entry name" value="TPR"/>
    <property type="match status" value="3"/>
</dbReference>
<keyword evidence="5" id="KW-1185">Reference proteome</keyword>
<dbReference type="PROSITE" id="PS50005">
    <property type="entry name" value="TPR"/>
    <property type="match status" value="1"/>
</dbReference>